<accession>A0A423J4W3</accession>
<dbReference type="InterPro" id="IPR016032">
    <property type="entry name" value="Sig_transdc_resp-reg_C-effctor"/>
</dbReference>
<gene>
    <name evidence="4" type="ORF">BK661_14775</name>
</gene>
<evidence type="ECO:0000313" key="4">
    <source>
        <dbReference type="EMBL" id="RON32748.1"/>
    </source>
</evidence>
<dbReference type="AlphaFoldDB" id="A0A423J4W3"/>
<comment type="caution">
    <text evidence="4">The sequence shown here is derived from an EMBL/GenBank/DDBJ whole genome shotgun (WGS) entry which is preliminary data.</text>
</comment>
<dbReference type="SMART" id="SM00862">
    <property type="entry name" value="Trans_reg_C"/>
    <property type="match status" value="1"/>
</dbReference>
<feature type="DNA-binding region" description="OmpR/PhoB-type" evidence="2">
    <location>
        <begin position="2"/>
        <end position="102"/>
    </location>
</feature>
<reference evidence="4 5" key="1">
    <citation type="submission" date="2016-10" db="EMBL/GenBank/DDBJ databases">
        <title>Comparative genome analysis of multiple Pseudomonas spp. focuses on biocontrol and plant growth promoting traits.</title>
        <authorList>
            <person name="Tao X.-Y."/>
            <person name="Taylor C.G."/>
        </authorList>
    </citation>
    <scope>NUCLEOTIDE SEQUENCE [LARGE SCALE GENOMIC DNA]</scope>
    <source>
        <strain evidence="4 5">94G2</strain>
    </source>
</reference>
<name>A0A423J4W3_9PSED</name>
<dbReference type="Proteomes" id="UP000283260">
    <property type="component" value="Unassembled WGS sequence"/>
</dbReference>
<dbReference type="GO" id="GO:0003677">
    <property type="term" value="F:DNA binding"/>
    <property type="evidence" value="ECO:0007669"/>
    <property type="project" value="UniProtKB-UniRule"/>
</dbReference>
<evidence type="ECO:0000313" key="5">
    <source>
        <dbReference type="Proteomes" id="UP000283260"/>
    </source>
</evidence>
<feature type="domain" description="OmpR/PhoB-type" evidence="3">
    <location>
        <begin position="2"/>
        <end position="102"/>
    </location>
</feature>
<evidence type="ECO:0000259" key="3">
    <source>
        <dbReference type="PROSITE" id="PS51755"/>
    </source>
</evidence>
<dbReference type="GO" id="GO:0006355">
    <property type="term" value="P:regulation of DNA-templated transcription"/>
    <property type="evidence" value="ECO:0007669"/>
    <property type="project" value="InterPro"/>
</dbReference>
<keyword evidence="1 2" id="KW-0238">DNA-binding</keyword>
<dbReference type="Gene3D" id="1.10.10.10">
    <property type="entry name" value="Winged helix-like DNA-binding domain superfamily/Winged helix DNA-binding domain"/>
    <property type="match status" value="1"/>
</dbReference>
<evidence type="ECO:0000256" key="2">
    <source>
        <dbReference type="PROSITE-ProRule" id="PRU01091"/>
    </source>
</evidence>
<proteinExistence type="predicted"/>
<dbReference type="RefSeq" id="WP_185022163.1">
    <property type="nucleotide sequence ID" value="NZ_JBNDKL010000001.1"/>
</dbReference>
<dbReference type="PROSITE" id="PS51755">
    <property type="entry name" value="OMPR_PHOB"/>
    <property type="match status" value="1"/>
</dbReference>
<dbReference type="GO" id="GO:0000160">
    <property type="term" value="P:phosphorelay signal transduction system"/>
    <property type="evidence" value="ECO:0007669"/>
    <property type="project" value="InterPro"/>
</dbReference>
<protein>
    <recommendedName>
        <fullName evidence="3">OmpR/PhoB-type domain-containing protein</fullName>
    </recommendedName>
</protein>
<evidence type="ECO:0000256" key="1">
    <source>
        <dbReference type="ARBA" id="ARBA00023125"/>
    </source>
</evidence>
<dbReference type="InterPro" id="IPR036388">
    <property type="entry name" value="WH-like_DNA-bd_sf"/>
</dbReference>
<sequence>MFNAIRVQSSNAWVLVEPLRLLINNETTINLTKMEYAVLDLLISSRERIVSNDAIAKKLNKNLDHYKGLVMCLSRLQAKFKKSARGDNLFRSVRNRGYCIVQAIHIEKDLSHRHNVCDEKTWKRCSPNLRHSIYLLTGASVDWVEVCSSSGTRGAY</sequence>
<dbReference type="Pfam" id="PF00486">
    <property type="entry name" value="Trans_reg_C"/>
    <property type="match status" value="1"/>
</dbReference>
<organism evidence="4 5">
    <name type="scientific">Pseudomonas frederiksbergensis</name>
    <dbReference type="NCBI Taxonomy" id="104087"/>
    <lineage>
        <taxon>Bacteria</taxon>
        <taxon>Pseudomonadati</taxon>
        <taxon>Pseudomonadota</taxon>
        <taxon>Gammaproteobacteria</taxon>
        <taxon>Pseudomonadales</taxon>
        <taxon>Pseudomonadaceae</taxon>
        <taxon>Pseudomonas</taxon>
    </lineage>
</organism>
<dbReference type="InterPro" id="IPR001867">
    <property type="entry name" value="OmpR/PhoB-type_DNA-bd"/>
</dbReference>
<dbReference type="EMBL" id="MOBL01000014">
    <property type="protein sequence ID" value="RON32748.1"/>
    <property type="molecule type" value="Genomic_DNA"/>
</dbReference>
<dbReference type="SUPFAM" id="SSF46894">
    <property type="entry name" value="C-terminal effector domain of the bipartite response regulators"/>
    <property type="match status" value="1"/>
</dbReference>